<protein>
    <recommendedName>
        <fullName evidence="3">HAD family hydrolase</fullName>
    </recommendedName>
</protein>
<dbReference type="EMBL" id="VFIY01000004">
    <property type="protein sequence ID" value="TPD63173.1"/>
    <property type="molecule type" value="Genomic_DNA"/>
</dbReference>
<evidence type="ECO:0000313" key="2">
    <source>
        <dbReference type="Proteomes" id="UP000319148"/>
    </source>
</evidence>
<gene>
    <name evidence="1" type="ORF">FIV46_03605</name>
</gene>
<accession>A0A501PRW0</accession>
<proteinExistence type="predicted"/>
<organism evidence="1 2">
    <name type="scientific">Emcibacter nanhaiensis</name>
    <dbReference type="NCBI Taxonomy" id="1505037"/>
    <lineage>
        <taxon>Bacteria</taxon>
        <taxon>Pseudomonadati</taxon>
        <taxon>Pseudomonadota</taxon>
        <taxon>Alphaproteobacteria</taxon>
        <taxon>Emcibacterales</taxon>
        <taxon>Emcibacteraceae</taxon>
        <taxon>Emcibacter</taxon>
    </lineage>
</organism>
<evidence type="ECO:0008006" key="3">
    <source>
        <dbReference type="Google" id="ProtNLM"/>
    </source>
</evidence>
<evidence type="ECO:0000313" key="1">
    <source>
        <dbReference type="EMBL" id="TPD63173.1"/>
    </source>
</evidence>
<name>A0A501PRW0_9PROT</name>
<reference evidence="2" key="1">
    <citation type="submission" date="2019-06" db="EMBL/GenBank/DDBJ databases">
        <title>The complete genome of Emcibacter congregatus ZYLT.</title>
        <authorList>
            <person name="Zhao Z."/>
        </authorList>
    </citation>
    <scope>NUCLEOTIDE SEQUENCE [LARGE SCALE GENOMIC DNA]</scope>
    <source>
        <strain evidence="2">MCCC 1A06723</strain>
    </source>
</reference>
<dbReference type="SUPFAM" id="SSF56784">
    <property type="entry name" value="HAD-like"/>
    <property type="match status" value="1"/>
</dbReference>
<dbReference type="RefSeq" id="WP_139938457.1">
    <property type="nucleotide sequence ID" value="NZ_JBHSYP010000022.1"/>
</dbReference>
<dbReference type="InterPro" id="IPR036412">
    <property type="entry name" value="HAD-like_sf"/>
</dbReference>
<comment type="caution">
    <text evidence="1">The sequence shown here is derived from an EMBL/GenBank/DDBJ whole genome shotgun (WGS) entry which is preliminary data.</text>
</comment>
<dbReference type="OrthoDB" id="7192139at2"/>
<dbReference type="Proteomes" id="UP000319148">
    <property type="component" value="Unassembled WGS sequence"/>
</dbReference>
<sequence length="217" mass="24618">MQHAITQIKSLNLDPTRPLLVTDADEVLLDFADIFKRYLASRDLYMAEEGYALYGNIRDKNTDKLLPKEQMPVLLEEFFDYSVDQQDLVPGARENLDALSAHCQIVVLTNLPHQFGERRRSLFRKHDIHHPIVTNSGPKGPAVAEISSGISHPVVFIDDISRHITSVAEHVPDSFRLHYVADEALGKLVEKAGDSHHRCEDWDHIRELVMGHIGDLK</sequence>
<keyword evidence="2" id="KW-1185">Reference proteome</keyword>
<dbReference type="AlphaFoldDB" id="A0A501PRW0"/>